<dbReference type="CDD" id="cd07814">
    <property type="entry name" value="SRPBCC_CalC_Aha1-like"/>
    <property type="match status" value="1"/>
</dbReference>
<accession>A0A1H7STJ4</accession>
<sequence>MQPHDWSKFSLKLPIKANPQDIYNAWTTPAGLESWFLRQADFVGEGGIPKDKQQAITTGDTYTWRWFGYSDDTTETGKVLAANGKDHFQFTFGIAGTVTVSLKDVEGETLIELVQDHIPTDEKGKVDFHIGCQGGWLFYLVNLKSLLEGGIDLRNKNEKLKGVLNS</sequence>
<dbReference type="Proteomes" id="UP000198984">
    <property type="component" value="Unassembled WGS sequence"/>
</dbReference>
<dbReference type="EMBL" id="FOBB01000002">
    <property type="protein sequence ID" value="SEL75416.1"/>
    <property type="molecule type" value="Genomic_DNA"/>
</dbReference>
<protein>
    <submittedName>
        <fullName evidence="3">Uncharacterized conserved protein YndB, AHSA1/START domain</fullName>
    </submittedName>
</protein>
<dbReference type="Pfam" id="PF08327">
    <property type="entry name" value="AHSA1"/>
    <property type="match status" value="1"/>
</dbReference>
<evidence type="ECO:0000256" key="1">
    <source>
        <dbReference type="ARBA" id="ARBA00006817"/>
    </source>
</evidence>
<reference evidence="3 4" key="1">
    <citation type="submission" date="2016-10" db="EMBL/GenBank/DDBJ databases">
        <authorList>
            <person name="de Groot N.N."/>
        </authorList>
    </citation>
    <scope>NUCLEOTIDE SEQUENCE [LARGE SCALE GENOMIC DNA]</scope>
    <source>
        <strain evidence="3 4">DSM 21039</strain>
    </source>
</reference>
<dbReference type="InterPro" id="IPR023393">
    <property type="entry name" value="START-like_dom_sf"/>
</dbReference>
<dbReference type="Gene3D" id="3.30.530.20">
    <property type="match status" value="1"/>
</dbReference>
<evidence type="ECO:0000313" key="4">
    <source>
        <dbReference type="Proteomes" id="UP000198984"/>
    </source>
</evidence>
<keyword evidence="4" id="KW-1185">Reference proteome</keyword>
<proteinExistence type="inferred from homology"/>
<comment type="similarity">
    <text evidence="1">Belongs to the AHA1 family.</text>
</comment>
<evidence type="ECO:0000313" key="3">
    <source>
        <dbReference type="EMBL" id="SEL75416.1"/>
    </source>
</evidence>
<dbReference type="InterPro" id="IPR013538">
    <property type="entry name" value="ASHA1/2-like_C"/>
</dbReference>
<dbReference type="OrthoDB" id="9800631at2"/>
<organism evidence="3 4">
    <name type="scientific">Chitinophaga rupis</name>
    <dbReference type="NCBI Taxonomy" id="573321"/>
    <lineage>
        <taxon>Bacteria</taxon>
        <taxon>Pseudomonadati</taxon>
        <taxon>Bacteroidota</taxon>
        <taxon>Chitinophagia</taxon>
        <taxon>Chitinophagales</taxon>
        <taxon>Chitinophagaceae</taxon>
        <taxon>Chitinophaga</taxon>
    </lineage>
</organism>
<evidence type="ECO:0000259" key="2">
    <source>
        <dbReference type="Pfam" id="PF08327"/>
    </source>
</evidence>
<dbReference type="AlphaFoldDB" id="A0A1H7STJ4"/>
<dbReference type="RefSeq" id="WP_089911317.1">
    <property type="nucleotide sequence ID" value="NZ_FOBB01000002.1"/>
</dbReference>
<dbReference type="SUPFAM" id="SSF55961">
    <property type="entry name" value="Bet v1-like"/>
    <property type="match status" value="1"/>
</dbReference>
<name>A0A1H7STJ4_9BACT</name>
<gene>
    <name evidence="3" type="ORF">SAMN04488505_1021024</name>
</gene>
<dbReference type="STRING" id="573321.SAMN04488505_1021024"/>
<feature type="domain" description="Activator of Hsp90 ATPase homologue 1/2-like C-terminal" evidence="2">
    <location>
        <begin position="16"/>
        <end position="148"/>
    </location>
</feature>